<feature type="region of interest" description="Disordered" evidence="1">
    <location>
        <begin position="290"/>
        <end position="309"/>
    </location>
</feature>
<evidence type="ECO:0000313" key="2">
    <source>
        <dbReference type="EMBL" id="KAF4955044.1"/>
    </source>
</evidence>
<dbReference type="Proteomes" id="UP000622797">
    <property type="component" value="Unassembled WGS sequence"/>
</dbReference>
<evidence type="ECO:0000313" key="3">
    <source>
        <dbReference type="Proteomes" id="UP000622797"/>
    </source>
</evidence>
<reference evidence="2" key="1">
    <citation type="journal article" date="2020" name="BMC Genomics">
        <title>Correction to: Identification and distribution of gene clusters required for synthesis of sphingolipid metabolism inhibitors in diverse species of the filamentous fungus Fusarium.</title>
        <authorList>
            <person name="Kim H.S."/>
            <person name="Lohmar J.M."/>
            <person name="Busman M."/>
            <person name="Brown D.W."/>
            <person name="Naumann T.A."/>
            <person name="Divon H.H."/>
            <person name="Lysoe E."/>
            <person name="Uhlig S."/>
            <person name="Proctor R.H."/>
        </authorList>
    </citation>
    <scope>NUCLEOTIDE SEQUENCE</scope>
    <source>
        <strain evidence="2">NRRL 20472</strain>
    </source>
</reference>
<organism evidence="2 3">
    <name type="scientific">Fusarium sarcochroum</name>
    <dbReference type="NCBI Taxonomy" id="1208366"/>
    <lineage>
        <taxon>Eukaryota</taxon>
        <taxon>Fungi</taxon>
        <taxon>Dikarya</taxon>
        <taxon>Ascomycota</taxon>
        <taxon>Pezizomycotina</taxon>
        <taxon>Sordariomycetes</taxon>
        <taxon>Hypocreomycetidae</taxon>
        <taxon>Hypocreales</taxon>
        <taxon>Nectriaceae</taxon>
        <taxon>Fusarium</taxon>
        <taxon>Fusarium lateritium species complex</taxon>
    </lineage>
</organism>
<protein>
    <submittedName>
        <fullName evidence="2">Uncharacterized protein</fullName>
    </submittedName>
</protein>
<evidence type="ECO:0000256" key="1">
    <source>
        <dbReference type="SAM" id="MobiDB-lite"/>
    </source>
</evidence>
<keyword evidence="3" id="KW-1185">Reference proteome</keyword>
<dbReference type="AlphaFoldDB" id="A0A8H4TBV2"/>
<name>A0A8H4TBV2_9HYPO</name>
<sequence length="328" mass="36948">MAEGPLAREVINTYTPEGAKKLGYRCWSIAGISCFLEKILQRCQCPKATNIDTVCVTNIYTYQDSDGNRVRVRDSILCEDSSLHTLCAREYYYKHSAVRHVNALHNNPLSHSRVPQLHHVAKHIPDSSVSAGSYDFGTKPSSLHRRCLSGREGSAYVYSGSGELSDRTYHGPQLDPSYYGRSISTYEWPASETSPRNDIYIDTSQDATDQRPMVVDEKTSQSKRRVHFKLPNQHYSDSKAFRVEHDSYGGRSSSRCRGDEMRQQQFHDRITGVDTKAAECNNAVAPHMLHNQRPAPIPDRVGHFNSKSSGTRPYTTGAWRRCHSGSFA</sequence>
<reference evidence="2" key="2">
    <citation type="submission" date="2020-05" db="EMBL/GenBank/DDBJ databases">
        <authorList>
            <person name="Kim H.-S."/>
            <person name="Proctor R.H."/>
            <person name="Brown D.W."/>
        </authorList>
    </citation>
    <scope>NUCLEOTIDE SEQUENCE</scope>
    <source>
        <strain evidence="2">NRRL 20472</strain>
    </source>
</reference>
<proteinExistence type="predicted"/>
<dbReference type="EMBL" id="JABEXW010000792">
    <property type="protein sequence ID" value="KAF4955044.1"/>
    <property type="molecule type" value="Genomic_DNA"/>
</dbReference>
<accession>A0A8H4TBV2</accession>
<comment type="caution">
    <text evidence="2">The sequence shown here is derived from an EMBL/GenBank/DDBJ whole genome shotgun (WGS) entry which is preliminary data.</text>
</comment>
<gene>
    <name evidence="2" type="ORF">FSARC_11951</name>
</gene>